<sequence length="216" mass="23428">MAFFVVEVSYWMALGYGILAFFSPCVLPLIPAFFGVLFSSKGDFFKLLGFFLGISSLFSLMGVLFGLFGNFVPSYVLTWVSGLALVVFGLLYLFDVEVMKVKKGPNVWKFRGGGFLNGFLLGGSVGLVWIPCSSPILGSILAIVASGKEPVKGGVLLFLYSLGISIPFVLAGGFVNRLLNRIGFRKPVWMRVLKMVGASSLIFVGILILSGKFITY</sequence>
<dbReference type="KEGG" id="tna:CTN_1429"/>
<dbReference type="HOGENOM" id="CLU_053225_2_0_0"/>
<dbReference type="Pfam" id="PF02683">
    <property type="entry name" value="DsbD_TM"/>
    <property type="match status" value="1"/>
</dbReference>
<dbReference type="Proteomes" id="UP000000445">
    <property type="component" value="Chromosome"/>
</dbReference>
<dbReference type="GO" id="GO:0017004">
    <property type="term" value="P:cytochrome complex assembly"/>
    <property type="evidence" value="ECO:0007669"/>
    <property type="project" value="InterPro"/>
</dbReference>
<gene>
    <name evidence="8" type="ordered locus">CTN_1429</name>
</gene>
<feature type="transmembrane region" description="Helical" evidence="6">
    <location>
        <begin position="192"/>
        <end position="214"/>
    </location>
</feature>
<proteinExistence type="inferred from homology"/>
<protein>
    <submittedName>
        <fullName evidence="8">Cytochrome C-type biogenesis protein</fullName>
    </submittedName>
</protein>
<evidence type="ECO:0000256" key="2">
    <source>
        <dbReference type="ARBA" id="ARBA00006143"/>
    </source>
</evidence>
<dbReference type="RefSeq" id="WP_015919899.1">
    <property type="nucleotide sequence ID" value="NC_011978.1"/>
</dbReference>
<feature type="transmembrane region" description="Helical" evidence="6">
    <location>
        <begin position="13"/>
        <end position="38"/>
    </location>
</feature>
<accession>B9K9H2</accession>
<reference evidence="8 9" key="1">
    <citation type="journal article" date="2009" name="Biosci. Biotechnol. Biochem.">
        <title>WeGAS: a web-based microbial genome annotation system.</title>
        <authorList>
            <person name="Lee D."/>
            <person name="Seo H."/>
            <person name="Park C."/>
            <person name="Park K."/>
        </authorList>
    </citation>
    <scope>NUCLEOTIDE SEQUENCE [LARGE SCALE GENOMIC DNA]</scope>
    <source>
        <strain evidence="9">ATCC 49049 / DSM 4359 / NBRC 107923 / NS-E</strain>
    </source>
</reference>
<evidence type="ECO:0000313" key="8">
    <source>
        <dbReference type="EMBL" id="ACM23605.1"/>
    </source>
</evidence>
<dbReference type="eggNOG" id="COG0785">
    <property type="taxonomic scope" value="Bacteria"/>
</dbReference>
<evidence type="ECO:0000313" key="9">
    <source>
        <dbReference type="Proteomes" id="UP000000445"/>
    </source>
</evidence>
<dbReference type="PANTHER" id="PTHR31272">
    <property type="entry name" value="CYTOCHROME C-TYPE BIOGENESIS PROTEIN HI_1454-RELATED"/>
    <property type="match status" value="1"/>
</dbReference>
<evidence type="ECO:0000256" key="5">
    <source>
        <dbReference type="ARBA" id="ARBA00023136"/>
    </source>
</evidence>
<feature type="transmembrane region" description="Helical" evidence="6">
    <location>
        <begin position="74"/>
        <end position="94"/>
    </location>
</feature>
<comment type="similarity">
    <text evidence="2">Belongs to the DsbD family.</text>
</comment>
<dbReference type="GO" id="GO:0016020">
    <property type="term" value="C:membrane"/>
    <property type="evidence" value="ECO:0007669"/>
    <property type="project" value="UniProtKB-SubCell"/>
</dbReference>
<evidence type="ECO:0000256" key="4">
    <source>
        <dbReference type="ARBA" id="ARBA00022989"/>
    </source>
</evidence>
<keyword evidence="9" id="KW-1185">Reference proteome</keyword>
<feature type="domain" description="Cytochrome C biogenesis protein transmembrane" evidence="7">
    <location>
        <begin position="12"/>
        <end position="209"/>
    </location>
</feature>
<organism evidence="8 9">
    <name type="scientific">Thermotoga neapolitana (strain ATCC 49049 / DSM 4359 / NBRC 107923 / NS-E)</name>
    <dbReference type="NCBI Taxonomy" id="309803"/>
    <lineage>
        <taxon>Bacteria</taxon>
        <taxon>Thermotogati</taxon>
        <taxon>Thermotogota</taxon>
        <taxon>Thermotogae</taxon>
        <taxon>Thermotogales</taxon>
        <taxon>Thermotogaceae</taxon>
        <taxon>Thermotoga</taxon>
    </lineage>
</organism>
<evidence type="ECO:0000256" key="1">
    <source>
        <dbReference type="ARBA" id="ARBA00004141"/>
    </source>
</evidence>
<dbReference type="PANTHER" id="PTHR31272:SF4">
    <property type="entry name" value="CYTOCHROME C-TYPE BIOGENESIS PROTEIN HI_1454-RELATED"/>
    <property type="match status" value="1"/>
</dbReference>
<feature type="transmembrane region" description="Helical" evidence="6">
    <location>
        <begin position="157"/>
        <end position="180"/>
    </location>
</feature>
<feature type="transmembrane region" description="Helical" evidence="6">
    <location>
        <begin position="47"/>
        <end position="68"/>
    </location>
</feature>
<comment type="subcellular location">
    <subcellularLocation>
        <location evidence="1">Membrane</location>
        <topology evidence="1">Multi-pass membrane protein</topology>
    </subcellularLocation>
</comment>
<dbReference type="EMBL" id="CP000916">
    <property type="protein sequence ID" value="ACM23605.1"/>
    <property type="molecule type" value="Genomic_DNA"/>
</dbReference>
<feature type="transmembrane region" description="Helical" evidence="6">
    <location>
        <begin position="115"/>
        <end position="145"/>
    </location>
</feature>
<dbReference type="InterPro" id="IPR051790">
    <property type="entry name" value="Cytochrome_c-biogenesis_DsbD"/>
</dbReference>
<dbReference type="InterPro" id="IPR003834">
    <property type="entry name" value="Cyt_c_assmbl_TM_dom"/>
</dbReference>
<evidence type="ECO:0000256" key="6">
    <source>
        <dbReference type="SAM" id="Phobius"/>
    </source>
</evidence>
<evidence type="ECO:0000259" key="7">
    <source>
        <dbReference type="Pfam" id="PF02683"/>
    </source>
</evidence>
<keyword evidence="4 6" id="KW-1133">Transmembrane helix</keyword>
<dbReference type="STRING" id="309803.CTN_1429"/>
<evidence type="ECO:0000256" key="3">
    <source>
        <dbReference type="ARBA" id="ARBA00022692"/>
    </source>
</evidence>
<name>B9K9H2_THENN</name>
<dbReference type="AlphaFoldDB" id="B9K9H2"/>
<keyword evidence="3 6" id="KW-0812">Transmembrane</keyword>
<keyword evidence="5 6" id="KW-0472">Membrane</keyword>